<proteinExistence type="predicted"/>
<dbReference type="Proteomes" id="UP000256845">
    <property type="component" value="Unassembled WGS sequence"/>
</dbReference>
<evidence type="ECO:0000313" key="2">
    <source>
        <dbReference type="EMBL" id="RED53433.1"/>
    </source>
</evidence>
<sequence length="229" mass="26307">MPYQILSILDWVCMLYFMALWVLYTLFADHSQWARKSLTTRMNQYREMWMVQMVKRDMKMIDTTILGNLMTGIAFFASTAMLILGGTVALLSNSSDVSQAISHLPFSTGNTTAQWEFKVLFLALIFVYAFFKFAWAFRLTNYCNIMVGSSPSPEAPWDELEKHARRAAKVSRRSGYHFNHGLRAYFFGSAALAWFFNPVLMIAAATLVVYVLYRREFSSNALLALKDDE</sequence>
<evidence type="ECO:0000256" key="1">
    <source>
        <dbReference type="SAM" id="Phobius"/>
    </source>
</evidence>
<dbReference type="EMBL" id="QRDW01000001">
    <property type="protein sequence ID" value="RED53433.1"/>
    <property type="molecule type" value="Genomic_DNA"/>
</dbReference>
<reference evidence="2 3" key="1">
    <citation type="submission" date="2018-07" db="EMBL/GenBank/DDBJ databases">
        <title>Genomic Encyclopedia of Type Strains, Phase III (KMG-III): the genomes of soil and plant-associated and newly described type strains.</title>
        <authorList>
            <person name="Whitman W."/>
        </authorList>
    </citation>
    <scope>NUCLEOTIDE SEQUENCE [LARGE SCALE GENOMIC DNA]</scope>
    <source>
        <strain evidence="2 3">CECT 8488</strain>
    </source>
</reference>
<feature type="transmembrane region" description="Helical" evidence="1">
    <location>
        <begin position="112"/>
        <end position="131"/>
    </location>
</feature>
<feature type="transmembrane region" description="Helical" evidence="1">
    <location>
        <begin position="65"/>
        <end position="92"/>
    </location>
</feature>
<comment type="caution">
    <text evidence="2">The sequence shown here is derived from an EMBL/GenBank/DDBJ whole genome shotgun (WGS) entry which is preliminary data.</text>
</comment>
<dbReference type="PANTHER" id="PTHR31881">
    <property type="match status" value="1"/>
</dbReference>
<evidence type="ECO:0000313" key="3">
    <source>
        <dbReference type="Proteomes" id="UP000256845"/>
    </source>
</evidence>
<accession>A0A3D9HVA2</accession>
<keyword evidence="1" id="KW-1133">Transmembrane helix</keyword>
<dbReference type="PANTHER" id="PTHR31881:SF6">
    <property type="entry name" value="OS09G0494600 PROTEIN"/>
    <property type="match status" value="1"/>
</dbReference>
<protein>
    <submittedName>
        <fullName evidence="2">Putative membrane protein</fullName>
    </submittedName>
</protein>
<gene>
    <name evidence="2" type="ORF">DFP90_101222</name>
</gene>
<dbReference type="OrthoDB" id="9806874at2"/>
<keyword evidence="3" id="KW-1185">Reference proteome</keyword>
<dbReference type="InterPro" id="IPR006747">
    <property type="entry name" value="DUF599"/>
</dbReference>
<keyword evidence="1" id="KW-0472">Membrane</keyword>
<organism evidence="2 3">
    <name type="scientific">Aestuariispira insulae</name>
    <dbReference type="NCBI Taxonomy" id="1461337"/>
    <lineage>
        <taxon>Bacteria</taxon>
        <taxon>Pseudomonadati</taxon>
        <taxon>Pseudomonadota</taxon>
        <taxon>Alphaproteobacteria</taxon>
        <taxon>Rhodospirillales</taxon>
        <taxon>Kiloniellaceae</taxon>
        <taxon>Aestuariispira</taxon>
    </lineage>
</organism>
<keyword evidence="1" id="KW-0812">Transmembrane</keyword>
<dbReference type="AlphaFoldDB" id="A0A3D9HVA2"/>
<feature type="transmembrane region" description="Helical" evidence="1">
    <location>
        <begin position="182"/>
        <end position="213"/>
    </location>
</feature>
<dbReference type="Pfam" id="PF04654">
    <property type="entry name" value="DUF599"/>
    <property type="match status" value="1"/>
</dbReference>
<feature type="transmembrane region" description="Helical" evidence="1">
    <location>
        <begin position="6"/>
        <end position="27"/>
    </location>
</feature>
<name>A0A3D9HVA2_9PROT</name>